<feature type="transmembrane region" description="Helical" evidence="5">
    <location>
        <begin position="150"/>
        <end position="170"/>
    </location>
</feature>
<evidence type="ECO:0000259" key="6">
    <source>
        <dbReference type="PROSITE" id="PS51352"/>
    </source>
</evidence>
<evidence type="ECO:0000256" key="3">
    <source>
        <dbReference type="ARBA" id="ARBA00022989"/>
    </source>
</evidence>
<dbReference type="Proteomes" id="UP001165580">
    <property type="component" value="Unassembled WGS sequence"/>
</dbReference>
<comment type="subcellular location">
    <subcellularLocation>
        <location evidence="1">Membrane</location>
        <topology evidence="1">Multi-pass membrane protein</topology>
    </subcellularLocation>
</comment>
<evidence type="ECO:0000313" key="8">
    <source>
        <dbReference type="Proteomes" id="UP001165580"/>
    </source>
</evidence>
<evidence type="ECO:0000313" key="7">
    <source>
        <dbReference type="EMBL" id="MCS5713754.1"/>
    </source>
</evidence>
<accession>A0ABT2GC23</accession>
<comment type="caution">
    <text evidence="7">The sequence shown here is derived from an EMBL/GenBank/DDBJ whole genome shotgun (WGS) entry which is preliminary data.</text>
</comment>
<name>A0ABT2GC23_9MICO</name>
<keyword evidence="3 5" id="KW-1133">Transmembrane helix</keyword>
<evidence type="ECO:0000256" key="4">
    <source>
        <dbReference type="ARBA" id="ARBA00023136"/>
    </source>
</evidence>
<dbReference type="Pfam" id="PF07291">
    <property type="entry name" value="MauE"/>
    <property type="match status" value="1"/>
</dbReference>
<protein>
    <submittedName>
        <fullName evidence="7">Thioredoxin family protein</fullName>
    </submittedName>
</protein>
<feature type="transmembrane region" description="Helical" evidence="5">
    <location>
        <begin position="47"/>
        <end position="67"/>
    </location>
</feature>
<dbReference type="RefSeq" id="WP_259485300.1">
    <property type="nucleotide sequence ID" value="NZ_JANTEZ010000002.1"/>
</dbReference>
<feature type="transmembrane region" description="Helical" evidence="5">
    <location>
        <begin position="115"/>
        <end position="138"/>
    </location>
</feature>
<keyword evidence="4 5" id="KW-0472">Membrane</keyword>
<reference evidence="7" key="1">
    <citation type="submission" date="2022-08" db="EMBL/GenBank/DDBJ databases">
        <authorList>
            <person name="Deng Y."/>
            <person name="Han X.-F."/>
            <person name="Zhang Y.-Q."/>
        </authorList>
    </citation>
    <scope>NUCLEOTIDE SEQUENCE</scope>
    <source>
        <strain evidence="7">CPCC 205716</strain>
    </source>
</reference>
<dbReference type="InterPro" id="IPR013766">
    <property type="entry name" value="Thioredoxin_domain"/>
</dbReference>
<gene>
    <name evidence="7" type="ORF">NVV95_04210</name>
</gene>
<feature type="transmembrane region" description="Helical" evidence="5">
    <location>
        <begin position="74"/>
        <end position="95"/>
    </location>
</feature>
<evidence type="ECO:0000256" key="2">
    <source>
        <dbReference type="ARBA" id="ARBA00022692"/>
    </source>
</evidence>
<dbReference type="InterPro" id="IPR036249">
    <property type="entry name" value="Thioredoxin-like_sf"/>
</dbReference>
<dbReference type="Gene3D" id="3.40.30.10">
    <property type="entry name" value="Glutaredoxin"/>
    <property type="match status" value="1"/>
</dbReference>
<dbReference type="EMBL" id="JANTEZ010000002">
    <property type="protein sequence ID" value="MCS5713754.1"/>
    <property type="molecule type" value="Genomic_DNA"/>
</dbReference>
<dbReference type="SUPFAM" id="SSF52833">
    <property type="entry name" value="Thioredoxin-like"/>
    <property type="match status" value="1"/>
</dbReference>
<sequence>MTAVAAALALTLAAVLLVSGTLKLLPSGRLTVDDLVDLGVPAPLRRSWFTAAFPALELLLGLALLLAPAPLLTVAAAVAVLLMLAFTVVVLRVLLRGRRVDCACFGMLRSPLTPATAARNVLLFLAAAAVAVTADRGALPTLLALHRDDWTAFFATTTAVLAATALLVVAGRRAPAAPTTVPAPAAGAPWPARAGSAPWPAPDVEVLAHGSTLTPLAELARTEPLLLVLLSADCHACEQVAPQLSGWRERFGGAVEVAALSSDDAARLADAHPLLDAPVHRGARAVMTAAGIPGYPAALLLATDGTVAAGPAIGSTEVESLAAAVAEALAGAAPAGSR</sequence>
<keyword evidence="2 5" id="KW-0812">Transmembrane</keyword>
<proteinExistence type="predicted"/>
<dbReference type="PROSITE" id="PS51352">
    <property type="entry name" value="THIOREDOXIN_2"/>
    <property type="match status" value="1"/>
</dbReference>
<dbReference type="InterPro" id="IPR009908">
    <property type="entry name" value="Methylamine_util_MauE"/>
</dbReference>
<organism evidence="7 8">
    <name type="scientific">Herbiconiux gentiana</name>
    <dbReference type="NCBI Taxonomy" id="2970912"/>
    <lineage>
        <taxon>Bacteria</taxon>
        <taxon>Bacillati</taxon>
        <taxon>Actinomycetota</taxon>
        <taxon>Actinomycetes</taxon>
        <taxon>Micrococcales</taxon>
        <taxon>Microbacteriaceae</taxon>
        <taxon>Herbiconiux</taxon>
    </lineage>
</organism>
<feature type="domain" description="Thioredoxin" evidence="6">
    <location>
        <begin position="177"/>
        <end position="330"/>
    </location>
</feature>
<evidence type="ECO:0000256" key="5">
    <source>
        <dbReference type="SAM" id="Phobius"/>
    </source>
</evidence>
<evidence type="ECO:0000256" key="1">
    <source>
        <dbReference type="ARBA" id="ARBA00004141"/>
    </source>
</evidence>
<keyword evidence="8" id="KW-1185">Reference proteome</keyword>